<name>A0A915ZDU5_9GLOM</name>
<gene>
    <name evidence="3" type="ORF">CHRIB12_LOCUS12816</name>
</gene>
<evidence type="ECO:0000256" key="1">
    <source>
        <dbReference type="SAM" id="MobiDB-lite"/>
    </source>
</evidence>
<feature type="region of interest" description="Disordered" evidence="1">
    <location>
        <begin position="250"/>
        <end position="290"/>
    </location>
</feature>
<protein>
    <recommendedName>
        <fullName evidence="2">HAT C-terminal dimerisation domain-containing protein</fullName>
    </recommendedName>
</protein>
<reference evidence="3" key="1">
    <citation type="submission" date="2020-05" db="EMBL/GenBank/DDBJ databases">
        <authorList>
            <person name="Rincon C."/>
            <person name="Sanders R I."/>
            <person name="Robbins C."/>
            <person name="Chaturvedi A."/>
        </authorList>
    </citation>
    <scope>NUCLEOTIDE SEQUENCE</scope>
    <source>
        <strain evidence="3">CHB12</strain>
    </source>
</reference>
<feature type="domain" description="HAT C-terminal dimerisation" evidence="2">
    <location>
        <begin position="171"/>
        <end position="240"/>
    </location>
</feature>
<evidence type="ECO:0000313" key="4">
    <source>
        <dbReference type="Proteomes" id="UP000684084"/>
    </source>
</evidence>
<evidence type="ECO:0000313" key="3">
    <source>
        <dbReference type="EMBL" id="CAB5370841.1"/>
    </source>
</evidence>
<dbReference type="OrthoDB" id="2437808at2759"/>
<organism evidence="3 4">
    <name type="scientific">Rhizophagus irregularis</name>
    <dbReference type="NCBI Taxonomy" id="588596"/>
    <lineage>
        <taxon>Eukaryota</taxon>
        <taxon>Fungi</taxon>
        <taxon>Fungi incertae sedis</taxon>
        <taxon>Mucoromycota</taxon>
        <taxon>Glomeromycotina</taxon>
        <taxon>Glomeromycetes</taxon>
        <taxon>Glomerales</taxon>
        <taxon>Glomeraceae</taxon>
        <taxon>Rhizophagus</taxon>
    </lineage>
</organism>
<sequence>MKKGKTIVKYFKSHQVPSAILKRYQNSNYDKKISLKLPVKTRWRSSAICLNSLQLNQLAIELTITELSRNQTVRIDDDVKSIILDDGFWKDVDNLLKVLNELVIGISIFESDTPCLSKVVDWYYNQLESSVYVFDIVGNNIKNIIEKRWESIYHPVMEEKNGVFVNKLAWETAGKVDPITWWYRNFSYSAPELTQVAKKVLSIPTSSAVSERNWSAFAYIHDKKQNRLRADRVLKLVYIFNKENIDGRSIDEIQTPDENVESDYEDECSSSESEEESFNDNETDDSDVSS</sequence>
<dbReference type="Pfam" id="PF05699">
    <property type="entry name" value="Dimer_Tnp_hAT"/>
    <property type="match status" value="1"/>
</dbReference>
<dbReference type="InterPro" id="IPR008906">
    <property type="entry name" value="HATC_C_dom"/>
</dbReference>
<evidence type="ECO:0000259" key="2">
    <source>
        <dbReference type="Pfam" id="PF05699"/>
    </source>
</evidence>
<dbReference type="Proteomes" id="UP000684084">
    <property type="component" value="Unassembled WGS sequence"/>
</dbReference>
<feature type="compositionally biased region" description="Acidic residues" evidence="1">
    <location>
        <begin position="254"/>
        <end position="290"/>
    </location>
</feature>
<dbReference type="GO" id="GO:0046983">
    <property type="term" value="F:protein dimerization activity"/>
    <property type="evidence" value="ECO:0007669"/>
    <property type="project" value="InterPro"/>
</dbReference>
<proteinExistence type="predicted"/>
<accession>A0A915ZDU5</accession>
<dbReference type="AlphaFoldDB" id="A0A915ZDU5"/>
<comment type="caution">
    <text evidence="3">The sequence shown here is derived from an EMBL/GenBank/DDBJ whole genome shotgun (WGS) entry which is preliminary data.</text>
</comment>
<dbReference type="EMBL" id="CAGKOT010000028">
    <property type="protein sequence ID" value="CAB5370841.1"/>
    <property type="molecule type" value="Genomic_DNA"/>
</dbReference>